<dbReference type="AlphaFoldDB" id="A0A8H9M6Y8"/>
<keyword evidence="2" id="KW-1185">Reference proteome</keyword>
<proteinExistence type="predicted"/>
<accession>A0A8H9M6Y8</accession>
<comment type="caution">
    <text evidence="1">The sequence shown here is derived from an EMBL/GenBank/DDBJ whole genome shotgun (WGS) entry which is preliminary data.</text>
</comment>
<evidence type="ECO:0000313" key="2">
    <source>
        <dbReference type="Proteomes" id="UP000658656"/>
    </source>
</evidence>
<dbReference type="InterPro" id="IPR011692">
    <property type="entry name" value="Stress_up-reg_Nod19"/>
</dbReference>
<reference evidence="1" key="2">
    <citation type="submission" date="2020-09" db="EMBL/GenBank/DDBJ databases">
        <authorList>
            <person name="Sun Q."/>
            <person name="Zhou Y."/>
        </authorList>
    </citation>
    <scope>NUCLEOTIDE SEQUENCE</scope>
    <source>
        <strain evidence="1">CGMCC 4.7679</strain>
    </source>
</reference>
<sequence>MTVKYGPYTIPGAAFGRPGDLPAFGSAAKPCDSCDIVGEKPDLVYADGTSANMDTGPMLHHFVIGNNSARDLVCPADPDRLWASGNERTDKELPDGYGVPVRTTDRWGIITELMNYDPAPKTVYVSIDYRIAPAGSTTPVRSLWMDAGGCLTSDYAVPAGPSVHSWGWTSTVSGKLVFANGHQHDGGVHVALTDNDATVCDSVAEYTEMGGMNTIMSMGVCTGDPLAIVHAGDRLAVNSYYDSPTAQRDVMGIVHAYLAL</sequence>
<organism evidence="1 2">
    <name type="scientific">Amycolatopsis bartoniae</name>
    <dbReference type="NCBI Taxonomy" id="941986"/>
    <lineage>
        <taxon>Bacteria</taxon>
        <taxon>Bacillati</taxon>
        <taxon>Actinomycetota</taxon>
        <taxon>Actinomycetes</taxon>
        <taxon>Pseudonocardiales</taxon>
        <taxon>Pseudonocardiaceae</taxon>
        <taxon>Amycolatopsis</taxon>
    </lineage>
</organism>
<dbReference type="Pfam" id="PF07712">
    <property type="entry name" value="SURNod19"/>
    <property type="match status" value="1"/>
</dbReference>
<protein>
    <submittedName>
        <fullName evidence="1">Uncharacterized protein</fullName>
    </submittedName>
</protein>
<gene>
    <name evidence="1" type="ORF">GCM10017566_49100</name>
</gene>
<reference evidence="1" key="1">
    <citation type="journal article" date="2014" name="Int. J. Syst. Evol. Microbiol.">
        <title>Complete genome sequence of Corynebacterium casei LMG S-19264T (=DSM 44701T), isolated from a smear-ripened cheese.</title>
        <authorList>
            <consortium name="US DOE Joint Genome Institute (JGI-PGF)"/>
            <person name="Walter F."/>
            <person name="Albersmeier A."/>
            <person name="Kalinowski J."/>
            <person name="Ruckert C."/>
        </authorList>
    </citation>
    <scope>NUCLEOTIDE SEQUENCE</scope>
    <source>
        <strain evidence="1">CGMCC 4.7679</strain>
    </source>
</reference>
<dbReference type="EMBL" id="BNAV01000008">
    <property type="protein sequence ID" value="GHF69595.1"/>
    <property type="molecule type" value="Genomic_DNA"/>
</dbReference>
<dbReference type="Proteomes" id="UP000658656">
    <property type="component" value="Unassembled WGS sequence"/>
</dbReference>
<name>A0A8H9M6Y8_9PSEU</name>
<evidence type="ECO:0000313" key="1">
    <source>
        <dbReference type="EMBL" id="GHF69595.1"/>
    </source>
</evidence>